<proteinExistence type="predicted"/>
<keyword evidence="1" id="KW-0175">Coiled coil</keyword>
<reference evidence="2 3" key="1">
    <citation type="submission" date="2021-04" db="EMBL/GenBank/DDBJ databases">
        <title>Characterization of the biosynthetic gene cluster of new lipopeptides with antitumor activity in the genome of the marine Streptomyces PHM034.</title>
        <authorList>
            <person name="Ceniceros A."/>
            <person name="Canedo L."/>
            <person name="Mendez C."/>
            <person name="Olano C."/>
            <person name="Schleissner C."/>
            <person name="Cuevas C."/>
            <person name="De La Calle F."/>
            <person name="Salas J.A."/>
        </authorList>
    </citation>
    <scope>NUCLEOTIDE SEQUENCE [LARGE SCALE GENOMIC DNA]</scope>
    <source>
        <strain evidence="2 3">PHM034</strain>
    </source>
</reference>
<evidence type="ECO:0000256" key="1">
    <source>
        <dbReference type="SAM" id="Coils"/>
    </source>
</evidence>
<dbReference type="AlphaFoldDB" id="A0A941FDZ6"/>
<gene>
    <name evidence="2" type="ORF">KEF29_03365</name>
</gene>
<keyword evidence="3" id="KW-1185">Reference proteome</keyword>
<evidence type="ECO:0000313" key="3">
    <source>
        <dbReference type="Proteomes" id="UP000682308"/>
    </source>
</evidence>
<name>A0A941FDZ6_9ACTN</name>
<organism evidence="2 3">
    <name type="scientific">Streptomyces tuirus</name>
    <dbReference type="NCBI Taxonomy" id="68278"/>
    <lineage>
        <taxon>Bacteria</taxon>
        <taxon>Bacillati</taxon>
        <taxon>Actinomycetota</taxon>
        <taxon>Actinomycetes</taxon>
        <taxon>Kitasatosporales</taxon>
        <taxon>Streptomycetaceae</taxon>
        <taxon>Streptomyces</taxon>
    </lineage>
</organism>
<evidence type="ECO:0000313" key="2">
    <source>
        <dbReference type="EMBL" id="MBR8638646.1"/>
    </source>
</evidence>
<dbReference type="Proteomes" id="UP000682308">
    <property type="component" value="Unassembled WGS sequence"/>
</dbReference>
<feature type="coiled-coil region" evidence="1">
    <location>
        <begin position="3"/>
        <end position="37"/>
    </location>
</feature>
<sequence>MDIAKLELAAQRYRDAEEALEAARSNLQAEAVAALRQTDERGSQAQVARITGWTREYVRKLIKKADAEGQEVPAEQG</sequence>
<comment type="caution">
    <text evidence="2">The sequence shown here is derived from an EMBL/GenBank/DDBJ whole genome shotgun (WGS) entry which is preliminary data.</text>
</comment>
<dbReference type="EMBL" id="JAGTPG010000001">
    <property type="protein sequence ID" value="MBR8638646.1"/>
    <property type="molecule type" value="Genomic_DNA"/>
</dbReference>
<accession>A0A941FDZ6</accession>
<protein>
    <submittedName>
        <fullName evidence="2">Uncharacterized protein</fullName>
    </submittedName>
</protein>